<dbReference type="PRINTS" id="PR00081">
    <property type="entry name" value="GDHRDH"/>
</dbReference>
<proteinExistence type="inferred from homology"/>
<dbReference type="EMBL" id="JACYCF010000004">
    <property type="protein sequence ID" value="KAF8757644.1"/>
    <property type="molecule type" value="Genomic_DNA"/>
</dbReference>
<dbReference type="Gene3D" id="3.40.50.720">
    <property type="entry name" value="NAD(P)-binding Rossmann-like Domain"/>
    <property type="match status" value="1"/>
</dbReference>
<gene>
    <name evidence="3" type="ORF">RHS01_03637</name>
</gene>
<dbReference type="PANTHER" id="PTHR43157">
    <property type="entry name" value="PHOSPHATIDYLINOSITOL-GLYCAN BIOSYNTHESIS CLASS F PROTEIN-RELATED"/>
    <property type="match status" value="1"/>
</dbReference>
<name>A0A8H7IG70_9AGAM</name>
<dbReference type="InterPro" id="IPR036291">
    <property type="entry name" value="NAD(P)-bd_dom_sf"/>
</dbReference>
<dbReference type="PRINTS" id="PR00080">
    <property type="entry name" value="SDRFAMILY"/>
</dbReference>
<evidence type="ECO:0000313" key="4">
    <source>
        <dbReference type="Proteomes" id="UP000614334"/>
    </source>
</evidence>
<sequence length="353" mass="38644">MPYSQSTHNPLVASFLSMLSSSRMHADNFLIPFYSKMEMPIADLSGKLVIITGANSGIGLETARAFAGMGARVVLACRNEARGEEAKKQIIQSTGNLKVEVELLDCGSFASVRAFLSRWQKRGLKRVDILVNNAGGNTAALTLTEDGYEQTYQTNHLSHVLLTHSLLNAGCIAPNGRIISVSSVGYYSSDPLNKNNIDNHDILTKFDNKTGTKLPLADMMQLYFRSKAAQAVWSMALQRRLSEIEGWKGITVHSCHPGTVKTAIWSQPNGAGAMTDMASSLFKLAARTLGISSEEGAVTSVWLAVAPEPASPGMEGLFWDRMQWKWVKPWSLDVTLQDGLWDVWCKETGAPLY</sequence>
<protein>
    <submittedName>
        <fullName evidence="3">Enoyl-(Acyl carrier protein) reductase</fullName>
    </submittedName>
</protein>
<dbReference type="InterPro" id="IPR002347">
    <property type="entry name" value="SDR_fam"/>
</dbReference>
<dbReference type="AlphaFoldDB" id="A0A8H7IG70"/>
<organism evidence="3 4">
    <name type="scientific">Rhizoctonia solani</name>
    <dbReference type="NCBI Taxonomy" id="456999"/>
    <lineage>
        <taxon>Eukaryota</taxon>
        <taxon>Fungi</taxon>
        <taxon>Dikarya</taxon>
        <taxon>Basidiomycota</taxon>
        <taxon>Agaricomycotina</taxon>
        <taxon>Agaricomycetes</taxon>
        <taxon>Cantharellales</taxon>
        <taxon>Ceratobasidiaceae</taxon>
        <taxon>Rhizoctonia</taxon>
    </lineage>
</organism>
<comment type="similarity">
    <text evidence="2">Belongs to the short-chain dehydrogenases/reductases (SDR) family.</text>
</comment>
<evidence type="ECO:0000256" key="1">
    <source>
        <dbReference type="ARBA" id="ARBA00023002"/>
    </source>
</evidence>
<dbReference type="GO" id="GO:0016491">
    <property type="term" value="F:oxidoreductase activity"/>
    <property type="evidence" value="ECO:0007669"/>
    <property type="project" value="UniProtKB-KW"/>
</dbReference>
<dbReference type="Pfam" id="PF00106">
    <property type="entry name" value="adh_short"/>
    <property type="match status" value="1"/>
</dbReference>
<comment type="caution">
    <text evidence="3">The sequence shown here is derived from an EMBL/GenBank/DDBJ whole genome shotgun (WGS) entry which is preliminary data.</text>
</comment>
<reference evidence="3" key="1">
    <citation type="submission" date="2020-09" db="EMBL/GenBank/DDBJ databases">
        <title>Comparative genome analyses of four rice-infecting Rhizoctonia solani isolates reveal extensive enrichment of homogalacturonan modification genes.</title>
        <authorList>
            <person name="Lee D.-Y."/>
            <person name="Jeon J."/>
            <person name="Kim K.-T."/>
            <person name="Cheong K."/>
            <person name="Song H."/>
            <person name="Choi G."/>
            <person name="Ko J."/>
            <person name="Opiyo S.O."/>
            <person name="Zuo S."/>
            <person name="Madhav S."/>
            <person name="Lee Y.-H."/>
            <person name="Wang G.-L."/>
        </authorList>
    </citation>
    <scope>NUCLEOTIDE SEQUENCE</scope>
    <source>
        <strain evidence="3">AG1-IA B2</strain>
    </source>
</reference>
<accession>A0A8H7IG70</accession>
<dbReference type="SUPFAM" id="SSF51735">
    <property type="entry name" value="NAD(P)-binding Rossmann-fold domains"/>
    <property type="match status" value="1"/>
</dbReference>
<evidence type="ECO:0000313" key="3">
    <source>
        <dbReference type="EMBL" id="KAF8757644.1"/>
    </source>
</evidence>
<dbReference type="Proteomes" id="UP000614334">
    <property type="component" value="Unassembled WGS sequence"/>
</dbReference>
<keyword evidence="1" id="KW-0560">Oxidoreductase</keyword>
<evidence type="ECO:0000256" key="2">
    <source>
        <dbReference type="RuleBase" id="RU000363"/>
    </source>
</evidence>
<dbReference type="PANTHER" id="PTHR43157:SF31">
    <property type="entry name" value="PHOSPHATIDYLINOSITOL-GLYCAN BIOSYNTHESIS CLASS F PROTEIN"/>
    <property type="match status" value="1"/>
</dbReference>